<proteinExistence type="predicted"/>
<dbReference type="EMBL" id="CAUJNA010000721">
    <property type="protein sequence ID" value="CAJ1380546.1"/>
    <property type="molecule type" value="Genomic_DNA"/>
</dbReference>
<feature type="transmembrane region" description="Helical" evidence="1">
    <location>
        <begin position="204"/>
        <end position="222"/>
    </location>
</feature>
<feature type="transmembrane region" description="Helical" evidence="1">
    <location>
        <begin position="9"/>
        <end position="29"/>
    </location>
</feature>
<feature type="transmembrane region" description="Helical" evidence="1">
    <location>
        <begin position="103"/>
        <end position="127"/>
    </location>
</feature>
<evidence type="ECO:0008006" key="4">
    <source>
        <dbReference type="Google" id="ProtNLM"/>
    </source>
</evidence>
<accession>A0AA36I596</accession>
<keyword evidence="3" id="KW-1185">Reference proteome</keyword>
<organism evidence="2 3">
    <name type="scientific">Effrenium voratum</name>
    <dbReference type="NCBI Taxonomy" id="2562239"/>
    <lineage>
        <taxon>Eukaryota</taxon>
        <taxon>Sar</taxon>
        <taxon>Alveolata</taxon>
        <taxon>Dinophyceae</taxon>
        <taxon>Suessiales</taxon>
        <taxon>Symbiodiniaceae</taxon>
        <taxon>Effrenium</taxon>
    </lineage>
</organism>
<keyword evidence="1" id="KW-1133">Transmembrane helix</keyword>
<feature type="transmembrane region" description="Helical" evidence="1">
    <location>
        <begin position="61"/>
        <end position="82"/>
    </location>
</feature>
<reference evidence="2" key="1">
    <citation type="submission" date="2023-08" db="EMBL/GenBank/DDBJ databases">
        <authorList>
            <person name="Chen Y."/>
            <person name="Shah S."/>
            <person name="Dougan E. K."/>
            <person name="Thang M."/>
            <person name="Chan C."/>
        </authorList>
    </citation>
    <scope>NUCLEOTIDE SEQUENCE</scope>
</reference>
<keyword evidence="1" id="KW-0812">Transmembrane</keyword>
<evidence type="ECO:0000313" key="3">
    <source>
        <dbReference type="Proteomes" id="UP001178507"/>
    </source>
</evidence>
<keyword evidence="1" id="KW-0472">Membrane</keyword>
<gene>
    <name evidence="2" type="ORF">EVOR1521_LOCUS8463</name>
</gene>
<evidence type="ECO:0000256" key="1">
    <source>
        <dbReference type="SAM" id="Phobius"/>
    </source>
</evidence>
<comment type="caution">
    <text evidence="2">The sequence shown here is derived from an EMBL/GenBank/DDBJ whole genome shotgun (WGS) entry which is preliminary data.</text>
</comment>
<name>A0AA36I596_9DINO</name>
<dbReference type="AlphaFoldDB" id="A0AA36I596"/>
<dbReference type="Proteomes" id="UP001178507">
    <property type="component" value="Unassembled WGS sequence"/>
</dbReference>
<protein>
    <recommendedName>
        <fullName evidence="4">Transmembrane protein</fullName>
    </recommendedName>
</protein>
<evidence type="ECO:0000313" key="2">
    <source>
        <dbReference type="EMBL" id="CAJ1380546.1"/>
    </source>
</evidence>
<sequence>MCGENGCEFTWDVGLSVLALSAALFGLVVGIKGFSQGKSCCDGWGSQAATVLSNVKGLAGLFFVLVPPFCALCAWCVAQSFFHLGRFQVKALECFMTSRGLRILQITANLLFFLCLGLSQLLLLWVFGTSFLGHLCQNHMLVSPAQMVAVGISNSPRDMLENVFSPTKDSSTFLMLGLREAMQGMSITNFCETMPYADAYLFDIWMGTFLLMISQSIMAVALRGEKQRVAVHEELEDDYGTMAGEAVQGLLKNRVAVSGIATAVAGPAVGGLLGAGMQAYSTEQSGRSVGFFG</sequence>